<evidence type="ECO:0008006" key="4">
    <source>
        <dbReference type="Google" id="ProtNLM"/>
    </source>
</evidence>
<gene>
    <name evidence="2" type="ORF">EJB06_30855</name>
</gene>
<accession>A0A430HCC9</accession>
<feature type="region of interest" description="Disordered" evidence="1">
    <location>
        <begin position="77"/>
        <end position="148"/>
    </location>
</feature>
<feature type="compositionally biased region" description="Low complexity" evidence="1">
    <location>
        <begin position="91"/>
        <end position="111"/>
    </location>
</feature>
<comment type="caution">
    <text evidence="2">The sequence shown here is derived from an EMBL/GenBank/DDBJ whole genome shotgun (WGS) entry which is preliminary data.</text>
</comment>
<dbReference type="EMBL" id="RXLQ01000034">
    <property type="protein sequence ID" value="RSZ55162.1"/>
    <property type="molecule type" value="Genomic_DNA"/>
</dbReference>
<proteinExistence type="predicted"/>
<reference evidence="2 3" key="1">
    <citation type="submission" date="2018-12" db="EMBL/GenBank/DDBJ databases">
        <authorList>
            <person name="Yang E."/>
        </authorList>
    </citation>
    <scope>NUCLEOTIDE SEQUENCE [LARGE SCALE GENOMIC DNA]</scope>
    <source>
        <strain evidence="2 3">SOD</strain>
    </source>
</reference>
<keyword evidence="3" id="KW-1185">Reference proteome</keyword>
<evidence type="ECO:0000313" key="3">
    <source>
        <dbReference type="Proteomes" id="UP000278085"/>
    </source>
</evidence>
<dbReference type="AlphaFoldDB" id="A0A430HCC9"/>
<sequence>MKYRVHKIMQVRDALDALPKASFDSEESVSSREAIALLTDSLASLQTRGYSIEMLAKELNTRGIAIALSTLRRYLKRPRTDQAARRKRASRSVVSATTAKPGSPSSGTNTPSAPPKFEKALEPQQQQAPPEDAARSSGFDVRQDTDDL</sequence>
<name>A0A430HCC9_9BURK</name>
<feature type="compositionally biased region" description="Low complexity" evidence="1">
    <location>
        <begin position="122"/>
        <end position="131"/>
    </location>
</feature>
<evidence type="ECO:0000313" key="2">
    <source>
        <dbReference type="EMBL" id="RSZ55162.1"/>
    </source>
</evidence>
<evidence type="ECO:0000256" key="1">
    <source>
        <dbReference type="SAM" id="MobiDB-lite"/>
    </source>
</evidence>
<organism evidence="2 3">
    <name type="scientific">Massilia atriviolacea</name>
    <dbReference type="NCBI Taxonomy" id="2495579"/>
    <lineage>
        <taxon>Bacteria</taxon>
        <taxon>Pseudomonadati</taxon>
        <taxon>Pseudomonadota</taxon>
        <taxon>Betaproteobacteria</taxon>
        <taxon>Burkholderiales</taxon>
        <taxon>Oxalobacteraceae</taxon>
        <taxon>Telluria group</taxon>
        <taxon>Massilia</taxon>
    </lineage>
</organism>
<dbReference type="Proteomes" id="UP000278085">
    <property type="component" value="Unassembled WGS sequence"/>
</dbReference>
<protein>
    <recommendedName>
        <fullName evidence="4">Protein mobC</fullName>
    </recommendedName>
</protein>
<dbReference type="RefSeq" id="WP_126077860.1">
    <property type="nucleotide sequence ID" value="NZ_CP051166.1"/>
</dbReference>